<dbReference type="KEGG" id="fld:ABNE31_00740"/>
<organism evidence="2">
    <name type="scientific">Flagellimonas sp. MMG031</name>
    <dbReference type="NCBI Taxonomy" id="3158549"/>
    <lineage>
        <taxon>Bacteria</taxon>
        <taxon>Pseudomonadati</taxon>
        <taxon>Bacteroidota</taxon>
        <taxon>Flavobacteriia</taxon>
        <taxon>Flavobacteriales</taxon>
        <taxon>Flavobacteriaceae</taxon>
        <taxon>Flagellimonas</taxon>
    </lineage>
</organism>
<protein>
    <submittedName>
        <fullName evidence="2">HNH endonuclease</fullName>
    </submittedName>
</protein>
<dbReference type="GO" id="GO:0004519">
    <property type="term" value="F:endonuclease activity"/>
    <property type="evidence" value="ECO:0007669"/>
    <property type="project" value="UniProtKB-KW"/>
</dbReference>
<gene>
    <name evidence="2" type="ORF">ABNE31_00740</name>
</gene>
<proteinExistence type="predicted"/>
<dbReference type="RefSeq" id="WP_349351997.1">
    <property type="nucleotide sequence ID" value="NZ_CP157804.1"/>
</dbReference>
<reference evidence="2" key="1">
    <citation type="submission" date="2024-05" db="EMBL/GenBank/DDBJ databases">
        <title>Draft Genome Sequences of Flagellimonas sp. MMG031 and Marinobacter sp. MMG032 Isolated from the dinoflagellate Symbiodinium pilosum.</title>
        <authorList>
            <person name="Shikuma N.J."/>
            <person name="Farrell M.V."/>
        </authorList>
    </citation>
    <scope>NUCLEOTIDE SEQUENCE</scope>
    <source>
        <strain evidence="2">MMG031</strain>
    </source>
</reference>
<dbReference type="AlphaFoldDB" id="A0AAU7MYI4"/>
<feature type="domain" description="HNH endonuclease 5" evidence="1">
    <location>
        <begin position="4"/>
        <end position="46"/>
    </location>
</feature>
<dbReference type="EMBL" id="CP157804">
    <property type="protein sequence ID" value="XBQ23454.1"/>
    <property type="molecule type" value="Genomic_DNA"/>
</dbReference>
<keyword evidence="2" id="KW-0255">Endonuclease</keyword>
<dbReference type="Pfam" id="PF14279">
    <property type="entry name" value="HNH_5"/>
    <property type="match status" value="1"/>
</dbReference>
<evidence type="ECO:0000259" key="1">
    <source>
        <dbReference type="Pfam" id="PF14279"/>
    </source>
</evidence>
<name>A0AAU7MYI4_9FLAO</name>
<accession>A0AAU7MYI4</accession>
<keyword evidence="2" id="KW-0540">Nuclease</keyword>
<keyword evidence="2" id="KW-0378">Hydrolase</keyword>
<evidence type="ECO:0000313" key="2">
    <source>
        <dbReference type="EMBL" id="XBQ23454.1"/>
    </source>
</evidence>
<sequence length="256" mass="30680">MKICIWCRQNDTQVTFNNKAHTIPQSLCGKNICENVCDKCNSYFGNIQNRIPSIETVIKETFNISRMILLDSSNEVGKNKALARFKSELFNVNLKQKKVRVKPKYSLRQNFQKNMARQLKRGIYKVYLEERERQKGDALNEKYDFIREFSRYNLGDFPLIYFRRKNGIMMMLEEWNKSPELIFDERYRMKYLLDNHNFFEFELLGHVLAISTSRNFVLSRDTYIKETKKVKEELFSEMFPIEKFNDFDLTLKIMAN</sequence>
<dbReference type="InterPro" id="IPR029471">
    <property type="entry name" value="HNH_5"/>
</dbReference>